<dbReference type="NCBIfam" id="TIGR00129">
    <property type="entry name" value="fdhD_narQ"/>
    <property type="match status" value="1"/>
</dbReference>
<dbReference type="PANTHER" id="PTHR30592:SF1">
    <property type="entry name" value="SULFUR CARRIER PROTEIN FDHD"/>
    <property type="match status" value="1"/>
</dbReference>
<gene>
    <name evidence="3 4" type="primary">fdhD</name>
    <name evidence="4" type="ORF">D7V21_13660</name>
</gene>
<evidence type="ECO:0000313" key="5">
    <source>
        <dbReference type="Proteomes" id="UP000269001"/>
    </source>
</evidence>
<feature type="active site" description="Cysteine persulfide intermediate" evidence="3">
    <location>
        <position position="115"/>
    </location>
</feature>
<dbReference type="GO" id="GO:0006777">
    <property type="term" value="P:Mo-molybdopterin cofactor biosynthetic process"/>
    <property type="evidence" value="ECO:0007669"/>
    <property type="project" value="UniProtKB-UniRule"/>
</dbReference>
<dbReference type="PANTHER" id="PTHR30592">
    <property type="entry name" value="FORMATE DEHYDROGENASE"/>
    <property type="match status" value="1"/>
</dbReference>
<dbReference type="Gene3D" id="3.10.20.10">
    <property type="match status" value="1"/>
</dbReference>
<dbReference type="EMBL" id="RAXU01000020">
    <property type="protein sequence ID" value="RKG31516.1"/>
    <property type="molecule type" value="Genomic_DNA"/>
</dbReference>
<accession>A0A3A8EDC4</accession>
<dbReference type="InterPro" id="IPR016193">
    <property type="entry name" value="Cytidine_deaminase-like"/>
</dbReference>
<dbReference type="Gene3D" id="3.40.140.10">
    <property type="entry name" value="Cytidine Deaminase, domain 2"/>
    <property type="match status" value="1"/>
</dbReference>
<dbReference type="Pfam" id="PF02634">
    <property type="entry name" value="FdhD-NarQ"/>
    <property type="match status" value="1"/>
</dbReference>
<dbReference type="InterPro" id="IPR003786">
    <property type="entry name" value="FdhD"/>
</dbReference>
<dbReference type="GO" id="GO:0005737">
    <property type="term" value="C:cytoplasm"/>
    <property type="evidence" value="ECO:0007669"/>
    <property type="project" value="UniProtKB-SubCell"/>
</dbReference>
<dbReference type="GO" id="GO:0016783">
    <property type="term" value="F:sulfurtransferase activity"/>
    <property type="evidence" value="ECO:0007669"/>
    <property type="project" value="InterPro"/>
</dbReference>
<proteinExistence type="inferred from homology"/>
<evidence type="ECO:0000313" key="4">
    <source>
        <dbReference type="EMBL" id="RKG31516.1"/>
    </source>
</evidence>
<protein>
    <recommendedName>
        <fullName evidence="3">Sulfur carrier protein FdhD</fullName>
    </recommendedName>
</protein>
<sequence>MDDTLQLPLGYEPLIVQRYSHGSVQEQFDDVVQETPVALVYNGISHAVMMATPTELEFFARGFSLSEGIIEHLGELYALDIVETEQGIQAEMTISSCAFSALKLHRRAMTGRTGCGLCGVESLQQLHQDLTPVSTEFLSEWLNDIPNAVLQLGSQQKITALTGGAHAAAWVANGEITVLFEDVGRHNALDKLLGYIAQHRLDVTNGFVLMTSRASYELVRKCTRLNIALLACISAPTSLAIEMAKKSGLALAGFCRGKGFVLYNT</sequence>
<dbReference type="RefSeq" id="WP_120371017.1">
    <property type="nucleotide sequence ID" value="NZ_RAXU01000020.1"/>
</dbReference>
<dbReference type="SUPFAM" id="SSF53927">
    <property type="entry name" value="Cytidine deaminase-like"/>
    <property type="match status" value="1"/>
</dbReference>
<evidence type="ECO:0000256" key="3">
    <source>
        <dbReference type="HAMAP-Rule" id="MF_00187"/>
    </source>
</evidence>
<dbReference type="HAMAP" id="MF_00187">
    <property type="entry name" value="FdhD"/>
    <property type="match status" value="1"/>
</dbReference>
<comment type="caution">
    <text evidence="3">Lacks conserved residue(s) required for the propagation of feature annotation.</text>
</comment>
<organism evidence="4 5">
    <name type="scientific">Acinetobacter guerrae</name>
    <dbReference type="NCBI Taxonomy" id="1843371"/>
    <lineage>
        <taxon>Bacteria</taxon>
        <taxon>Pseudomonadati</taxon>
        <taxon>Pseudomonadota</taxon>
        <taxon>Gammaproteobacteria</taxon>
        <taxon>Moraxellales</taxon>
        <taxon>Moraxellaceae</taxon>
        <taxon>Acinetobacter</taxon>
    </lineage>
</organism>
<reference evidence="4 5" key="1">
    <citation type="submission" date="2018-09" db="EMBL/GenBank/DDBJ databases">
        <title>The draft genome of Acinetobacter spp. strains.</title>
        <authorList>
            <person name="Qin J."/>
            <person name="Feng Y."/>
            <person name="Zong Z."/>
        </authorList>
    </citation>
    <scope>NUCLEOTIDE SEQUENCE [LARGE SCALE GENOMIC DNA]</scope>
    <source>
        <strain evidence="4 5">WCHAc060096</strain>
    </source>
</reference>
<keyword evidence="5" id="KW-1185">Reference proteome</keyword>
<keyword evidence="2 3" id="KW-0501">Molybdenum cofactor biosynthesis</keyword>
<dbReference type="AlphaFoldDB" id="A0A3A8EDC4"/>
<keyword evidence="4" id="KW-0808">Transferase</keyword>
<dbReference type="Proteomes" id="UP000269001">
    <property type="component" value="Unassembled WGS sequence"/>
</dbReference>
<keyword evidence="1 3" id="KW-0963">Cytoplasm</keyword>
<comment type="subcellular location">
    <subcellularLocation>
        <location evidence="3">Cytoplasm</location>
    </subcellularLocation>
</comment>
<dbReference type="GO" id="GO:0097163">
    <property type="term" value="F:sulfur carrier activity"/>
    <property type="evidence" value="ECO:0007669"/>
    <property type="project" value="UniProtKB-UniRule"/>
</dbReference>
<name>A0A3A8EDC4_9GAMM</name>
<evidence type="ECO:0000256" key="1">
    <source>
        <dbReference type="ARBA" id="ARBA00022490"/>
    </source>
</evidence>
<comment type="similarity">
    <text evidence="3">Belongs to the FdhD family.</text>
</comment>
<comment type="caution">
    <text evidence="4">The sequence shown here is derived from an EMBL/GenBank/DDBJ whole genome shotgun (WGS) entry which is preliminary data.</text>
</comment>
<evidence type="ECO:0000256" key="2">
    <source>
        <dbReference type="ARBA" id="ARBA00023150"/>
    </source>
</evidence>
<dbReference type="PIRSF" id="PIRSF015626">
    <property type="entry name" value="FdhD"/>
    <property type="match status" value="1"/>
</dbReference>
<comment type="function">
    <text evidence="3">Required for formate dehydrogenase (FDH) activity. Acts as a sulfur carrier protein that transfers sulfur from IscS to the molybdenum cofactor prior to its insertion into FDH.</text>
</comment>